<reference evidence="3 4" key="1">
    <citation type="submission" date="2015-01" db="EMBL/GenBank/DDBJ databases">
        <title>Deinococcus puniceus/DY1/ whole genome sequencing.</title>
        <authorList>
            <person name="Kim M.K."/>
            <person name="Srinivasan S."/>
            <person name="Lee J.-J."/>
        </authorList>
    </citation>
    <scope>NUCLEOTIDE SEQUENCE [LARGE SCALE GENOMIC DNA]</scope>
    <source>
        <strain evidence="3 4">DY1</strain>
    </source>
</reference>
<evidence type="ECO:0000313" key="4">
    <source>
        <dbReference type="Proteomes" id="UP000077363"/>
    </source>
</evidence>
<proteinExistence type="predicted"/>
<gene>
    <name evidence="3" type="ORF">SU48_10395</name>
</gene>
<protein>
    <recommendedName>
        <fullName evidence="2">YdhG-like domain-containing protein</fullName>
    </recommendedName>
</protein>
<dbReference type="OrthoDB" id="9811812at2"/>
<evidence type="ECO:0000313" key="3">
    <source>
        <dbReference type="EMBL" id="ANE44115.1"/>
    </source>
</evidence>
<dbReference type="EMBL" id="CP011387">
    <property type="protein sequence ID" value="ANE44115.1"/>
    <property type="molecule type" value="Genomic_DNA"/>
</dbReference>
<dbReference type="AlphaFoldDB" id="A0A172TAQ0"/>
<evidence type="ECO:0000256" key="1">
    <source>
        <dbReference type="SAM" id="MobiDB-lite"/>
    </source>
</evidence>
<feature type="region of interest" description="Disordered" evidence="1">
    <location>
        <begin position="1"/>
        <end position="24"/>
    </location>
</feature>
<dbReference type="Pfam" id="PF08818">
    <property type="entry name" value="DUF1801"/>
    <property type="match status" value="1"/>
</dbReference>
<dbReference type="PATRIC" id="fig|1182568.3.peg.2160"/>
<dbReference type="InterPro" id="IPR014922">
    <property type="entry name" value="YdhG-like"/>
</dbReference>
<dbReference type="STRING" id="1182568.SU48_10395"/>
<feature type="compositionally biased region" description="Polar residues" evidence="1">
    <location>
        <begin position="1"/>
        <end position="19"/>
    </location>
</feature>
<accession>A0A172TAQ0</accession>
<feature type="domain" description="YdhG-like" evidence="2">
    <location>
        <begin position="40"/>
        <end position="144"/>
    </location>
</feature>
<dbReference type="KEGG" id="dpu:SU48_10395"/>
<organism evidence="3 4">
    <name type="scientific">Deinococcus puniceus</name>
    <dbReference type="NCBI Taxonomy" id="1182568"/>
    <lineage>
        <taxon>Bacteria</taxon>
        <taxon>Thermotogati</taxon>
        <taxon>Deinococcota</taxon>
        <taxon>Deinococci</taxon>
        <taxon>Deinococcales</taxon>
        <taxon>Deinococcaceae</taxon>
        <taxon>Deinococcus</taxon>
    </lineage>
</organism>
<name>A0A172TAQ0_9DEIO</name>
<sequence length="147" mass="16162">MPRVPSSSEQTNSGTTSSDRGNKPLSVESFLASLTHPCKPEILALRQLLLNVDPAVTETVKWNAPNFRTSGDFATFHLRTQDSARLILHLGAKKRADSDIRASLTDPGNLLTWLGPDRAAVGFRTQEDIAAHQAELTAVLRQWITFL</sequence>
<evidence type="ECO:0000259" key="2">
    <source>
        <dbReference type="Pfam" id="PF08818"/>
    </source>
</evidence>
<dbReference type="Proteomes" id="UP000077363">
    <property type="component" value="Chromosome"/>
</dbReference>
<dbReference type="SUPFAM" id="SSF159888">
    <property type="entry name" value="YdhG-like"/>
    <property type="match status" value="1"/>
</dbReference>
<keyword evidence="4" id="KW-1185">Reference proteome</keyword>